<feature type="region of interest" description="Disordered" evidence="1">
    <location>
        <begin position="188"/>
        <end position="217"/>
    </location>
</feature>
<feature type="compositionally biased region" description="Low complexity" evidence="1">
    <location>
        <begin position="57"/>
        <end position="70"/>
    </location>
</feature>
<feature type="region of interest" description="Disordered" evidence="1">
    <location>
        <begin position="147"/>
        <end position="169"/>
    </location>
</feature>
<comment type="caution">
    <text evidence="2">The sequence shown here is derived from an EMBL/GenBank/DDBJ whole genome shotgun (WGS) entry which is preliminary data.</text>
</comment>
<evidence type="ECO:0000313" key="2">
    <source>
        <dbReference type="EMBL" id="KAJ8265120.1"/>
    </source>
</evidence>
<protein>
    <submittedName>
        <fullName evidence="2">Uncharacterized protein</fullName>
    </submittedName>
</protein>
<name>A0A9Q1DB37_CONCO</name>
<evidence type="ECO:0000256" key="1">
    <source>
        <dbReference type="SAM" id="MobiDB-lite"/>
    </source>
</evidence>
<dbReference type="EMBL" id="JAFJMO010000010">
    <property type="protein sequence ID" value="KAJ8265120.1"/>
    <property type="molecule type" value="Genomic_DNA"/>
</dbReference>
<gene>
    <name evidence="2" type="ORF">COCON_G00142190</name>
</gene>
<sequence length="217" mass="23036">MSSISPTTPHPPNRTGRAASPRPPTSLRRAKNREVDQRVLAEQTGSGTERLPPQTVSGHSGYSGYSGSSSDTAHSPLLRYRYVLNGSGHLANVPGGLGNGKWPLGSELKVLVLLQKAAPSQPVWSQRNTNLVTITANTGAPALGIHEGRQLPPFSSETQRESGGSRGGSLKWSQAEVYLHAVLMEPGGREEEEGLSVGPSGLTELDRPTLHPHHPLA</sequence>
<proteinExistence type="predicted"/>
<evidence type="ECO:0000313" key="3">
    <source>
        <dbReference type="Proteomes" id="UP001152803"/>
    </source>
</evidence>
<accession>A0A9Q1DB37</accession>
<dbReference type="Proteomes" id="UP001152803">
    <property type="component" value="Unassembled WGS sequence"/>
</dbReference>
<keyword evidence="3" id="KW-1185">Reference proteome</keyword>
<organism evidence="2 3">
    <name type="scientific">Conger conger</name>
    <name type="common">Conger eel</name>
    <name type="synonym">Muraena conger</name>
    <dbReference type="NCBI Taxonomy" id="82655"/>
    <lineage>
        <taxon>Eukaryota</taxon>
        <taxon>Metazoa</taxon>
        <taxon>Chordata</taxon>
        <taxon>Craniata</taxon>
        <taxon>Vertebrata</taxon>
        <taxon>Euteleostomi</taxon>
        <taxon>Actinopterygii</taxon>
        <taxon>Neopterygii</taxon>
        <taxon>Teleostei</taxon>
        <taxon>Anguilliformes</taxon>
        <taxon>Congridae</taxon>
        <taxon>Conger</taxon>
    </lineage>
</organism>
<reference evidence="2" key="1">
    <citation type="journal article" date="2023" name="Science">
        <title>Genome structures resolve the early diversification of teleost fishes.</title>
        <authorList>
            <person name="Parey E."/>
            <person name="Louis A."/>
            <person name="Montfort J."/>
            <person name="Bouchez O."/>
            <person name="Roques C."/>
            <person name="Iampietro C."/>
            <person name="Lluch J."/>
            <person name="Castinel A."/>
            <person name="Donnadieu C."/>
            <person name="Desvignes T."/>
            <person name="Floi Bucao C."/>
            <person name="Jouanno E."/>
            <person name="Wen M."/>
            <person name="Mejri S."/>
            <person name="Dirks R."/>
            <person name="Jansen H."/>
            <person name="Henkel C."/>
            <person name="Chen W.J."/>
            <person name="Zahm M."/>
            <person name="Cabau C."/>
            <person name="Klopp C."/>
            <person name="Thompson A.W."/>
            <person name="Robinson-Rechavi M."/>
            <person name="Braasch I."/>
            <person name="Lecointre G."/>
            <person name="Bobe J."/>
            <person name="Postlethwait J.H."/>
            <person name="Berthelot C."/>
            <person name="Roest Crollius H."/>
            <person name="Guiguen Y."/>
        </authorList>
    </citation>
    <scope>NUCLEOTIDE SEQUENCE</scope>
    <source>
        <strain evidence="2">Concon-B</strain>
    </source>
</reference>
<dbReference type="AlphaFoldDB" id="A0A9Q1DB37"/>
<feature type="region of interest" description="Disordered" evidence="1">
    <location>
        <begin position="1"/>
        <end position="70"/>
    </location>
</feature>